<feature type="compositionally biased region" description="Basic and acidic residues" evidence="1">
    <location>
        <begin position="54"/>
        <end position="84"/>
    </location>
</feature>
<dbReference type="PROSITE" id="PS50888">
    <property type="entry name" value="BHLH"/>
    <property type="match status" value="1"/>
</dbReference>
<feature type="compositionally biased region" description="Polar residues" evidence="1">
    <location>
        <begin position="1"/>
        <end position="15"/>
    </location>
</feature>
<dbReference type="InterPro" id="IPR036638">
    <property type="entry name" value="HLH_DNA-bd_sf"/>
</dbReference>
<gene>
    <name evidence="3" type="ORF">PECAL_6P12470</name>
</gene>
<organism evidence="3 4">
    <name type="scientific">Pelagomonas calceolata</name>
    <dbReference type="NCBI Taxonomy" id="35677"/>
    <lineage>
        <taxon>Eukaryota</taxon>
        <taxon>Sar</taxon>
        <taxon>Stramenopiles</taxon>
        <taxon>Ochrophyta</taxon>
        <taxon>Pelagophyceae</taxon>
        <taxon>Pelagomonadales</taxon>
        <taxon>Pelagomonadaceae</taxon>
        <taxon>Pelagomonas</taxon>
    </lineage>
</organism>
<protein>
    <recommendedName>
        <fullName evidence="2">BHLH domain-containing protein</fullName>
    </recommendedName>
</protein>
<dbReference type="GO" id="GO:0030041">
    <property type="term" value="P:actin filament polymerization"/>
    <property type="evidence" value="ECO:0007669"/>
    <property type="project" value="TreeGrafter"/>
</dbReference>
<comment type="caution">
    <text evidence="3">The sequence shown here is derived from an EMBL/GenBank/DDBJ whole genome shotgun (WGS) entry which is preliminary data.</text>
</comment>
<keyword evidence="4" id="KW-1185">Reference proteome</keyword>
<feature type="region of interest" description="Disordered" evidence="1">
    <location>
        <begin position="1"/>
        <end position="84"/>
    </location>
</feature>
<name>A0A8J2SXQ1_9STRA</name>
<proteinExistence type="predicted"/>
<dbReference type="PANTHER" id="PTHR45691">
    <property type="entry name" value="PROTEIN DIAPHANOUS"/>
    <property type="match status" value="1"/>
</dbReference>
<accession>A0A8J2SXQ1</accession>
<feature type="compositionally biased region" description="Pro residues" evidence="1">
    <location>
        <begin position="31"/>
        <end position="43"/>
    </location>
</feature>
<dbReference type="SUPFAM" id="SSF47459">
    <property type="entry name" value="HLH, helix-loop-helix DNA-binding domain"/>
    <property type="match status" value="1"/>
</dbReference>
<dbReference type="GO" id="GO:0005884">
    <property type="term" value="C:actin filament"/>
    <property type="evidence" value="ECO:0007669"/>
    <property type="project" value="TreeGrafter"/>
</dbReference>
<dbReference type="EMBL" id="CAKKNE010000006">
    <property type="protein sequence ID" value="CAH0379619.1"/>
    <property type="molecule type" value="Genomic_DNA"/>
</dbReference>
<evidence type="ECO:0000256" key="1">
    <source>
        <dbReference type="SAM" id="MobiDB-lite"/>
    </source>
</evidence>
<sequence length="291" mass="29764">MSTLQNFINDFLQSTTDDDPTQAGVGALAPPAAPPPPPPPQPAPQTGRSKKRARDGADETASERADRKSARERRRRAEVGEKFEELTKALGEAEERCAGSVPRRDAVSEGNRVDLLQRAIDVVRALTKACVDAKRAAAAAPAPAPPPPPPPPPEPVRLVVVAQTSVSRAQLADLARRGDAWHSAFEQRDGGAVAAVAGAASTAATSFVVGDGRTPLPPGPPTPQHLIPAQAPVAATPPVRAPGPAAPFAAAPLPASLSIPYPAALSLAPTQTGRPRAPSGGAASYFAPAAC</sequence>
<dbReference type="InterPro" id="IPR051412">
    <property type="entry name" value="Formin_Homology_Diaphanous_sf"/>
</dbReference>
<dbReference type="InterPro" id="IPR011598">
    <property type="entry name" value="bHLH_dom"/>
</dbReference>
<reference evidence="3" key="1">
    <citation type="submission" date="2021-11" db="EMBL/GenBank/DDBJ databases">
        <authorList>
            <consortium name="Genoscope - CEA"/>
            <person name="William W."/>
        </authorList>
    </citation>
    <scope>NUCLEOTIDE SEQUENCE</scope>
</reference>
<evidence type="ECO:0000313" key="3">
    <source>
        <dbReference type="EMBL" id="CAH0379619.1"/>
    </source>
</evidence>
<dbReference type="SMART" id="SM00353">
    <property type="entry name" value="HLH"/>
    <property type="match status" value="1"/>
</dbReference>
<dbReference type="PANTHER" id="PTHR45691:SF1">
    <property type="entry name" value="FH2 DOMAIN-CONTAINING PROTEIN 1-RELATED"/>
    <property type="match status" value="1"/>
</dbReference>
<dbReference type="AlphaFoldDB" id="A0A8J2SXQ1"/>
<dbReference type="Gene3D" id="4.10.280.10">
    <property type="entry name" value="Helix-loop-helix DNA-binding domain"/>
    <property type="match status" value="1"/>
</dbReference>
<dbReference type="GO" id="GO:0046983">
    <property type="term" value="F:protein dimerization activity"/>
    <property type="evidence" value="ECO:0007669"/>
    <property type="project" value="InterPro"/>
</dbReference>
<dbReference type="Proteomes" id="UP000789595">
    <property type="component" value="Unassembled WGS sequence"/>
</dbReference>
<evidence type="ECO:0000259" key="2">
    <source>
        <dbReference type="PROSITE" id="PS50888"/>
    </source>
</evidence>
<dbReference type="Pfam" id="PF00010">
    <property type="entry name" value="HLH"/>
    <property type="match status" value="1"/>
</dbReference>
<evidence type="ECO:0000313" key="4">
    <source>
        <dbReference type="Proteomes" id="UP000789595"/>
    </source>
</evidence>
<feature type="domain" description="BHLH" evidence="2">
    <location>
        <begin position="63"/>
        <end position="126"/>
    </location>
</feature>